<feature type="compositionally biased region" description="Polar residues" evidence="1">
    <location>
        <begin position="95"/>
        <end position="112"/>
    </location>
</feature>
<dbReference type="EMBL" id="MG602507">
    <property type="protein sequence ID" value="AVG46833.1"/>
    <property type="molecule type" value="Genomic_DNA"/>
</dbReference>
<organism evidence="2">
    <name type="scientific">Acanthamoeba polyphaga mimivirus</name>
    <name type="common">APMV</name>
    <dbReference type="NCBI Taxonomy" id="212035"/>
    <lineage>
        <taxon>Viruses</taxon>
        <taxon>Varidnaviria</taxon>
        <taxon>Bamfordvirae</taxon>
        <taxon>Nucleocytoviricota</taxon>
        <taxon>Megaviricetes</taxon>
        <taxon>Imitervirales</taxon>
        <taxon>Mimiviridae</taxon>
        <taxon>Megamimivirinae</taxon>
        <taxon>Mimivirus</taxon>
        <taxon>Mimivirus bradfordmassiliense</taxon>
    </lineage>
</organism>
<organismHost>
    <name type="scientific">Acanthamoeba polyphaga</name>
    <name type="common">Amoeba</name>
    <dbReference type="NCBI Taxonomy" id="5757"/>
</organismHost>
<proteinExistence type="predicted"/>
<accession>A0A2L2DKY5</accession>
<sequence>MKIRKTKIDFAHNINTPGGGKQGKPIKIRKDQPIYSSYSGKIIGYGGVPKKLKVDADKNNPRYGMYFHAIVYNPLNKTFMAHERSESIKRRVLKKNTNSNYGSKIRRSNNNSKTRKPNYNEKNSTKQNKKPTKRITHDKKNLFERYKERHKENYEGYYF</sequence>
<protein>
    <submittedName>
        <fullName evidence="2">Uncharacterized protein</fullName>
    </submittedName>
</protein>
<evidence type="ECO:0000313" key="2">
    <source>
        <dbReference type="EMBL" id="AVG46833.1"/>
    </source>
</evidence>
<name>A0A2L2DKY5_MIMIV</name>
<dbReference type="Proteomes" id="UP000280369">
    <property type="component" value="Segment"/>
</dbReference>
<reference evidence="2" key="1">
    <citation type="journal article" date="2017" name="Front. Microbiol.">
        <title>Genome Characterization of the First Mimiviruses of Lineage C Isolated in Brazil.</title>
        <authorList>
            <person name="Assis F.L."/>
            <person name="Franco-Luiz A.P.M."/>
            <person name="Dos Santos R.N."/>
            <person name="Campos F.S."/>
            <person name="Dornas F.P."/>
            <person name="Borato P.V.M."/>
            <person name="Franco A.C."/>
            <person name="Abrahao J.S."/>
            <person name="Colson P."/>
            <person name="Scola B."/>
        </authorList>
    </citation>
    <scope>NUCLEOTIDE SEQUENCE [LARGE SCALE GENOMIC DNA]</scope>
</reference>
<feature type="region of interest" description="Disordered" evidence="1">
    <location>
        <begin position="90"/>
        <end position="141"/>
    </location>
</feature>
<evidence type="ECO:0000256" key="1">
    <source>
        <dbReference type="SAM" id="MobiDB-lite"/>
    </source>
</evidence>
<feature type="compositionally biased region" description="Basic residues" evidence="1">
    <location>
        <begin position="127"/>
        <end position="137"/>
    </location>
</feature>